<evidence type="ECO:0000313" key="1">
    <source>
        <dbReference type="EMBL" id="REF00316.1"/>
    </source>
</evidence>
<keyword evidence="2" id="KW-1185">Reference proteome</keyword>
<protein>
    <submittedName>
        <fullName evidence="1">Uncharacterized protein</fullName>
    </submittedName>
</protein>
<sequence length="225" mass="25131">MRGIHMGVDAGNLLLAALTLLLSTTFTFWFTRQQTNMAIDQAVTAQESANTAQRQLALSEQAHREQAEPYVVVDIRPADLVSSIFILVIENIGPTVARNVRITFDPPLERCAESHPNMFKIRDSLPMQQGIPAMPPGRRIEWFFDSTQTRLQSDLPTAYEATVEAEGPFGRVEPLTYRVDLAMYRSIETLSVKTTHDGVKVLDKLSNSVEKIASALGSQRTKEDR</sequence>
<dbReference type="EMBL" id="QTTT01000001">
    <property type="protein sequence ID" value="REF00316.1"/>
    <property type="molecule type" value="Genomic_DNA"/>
</dbReference>
<proteinExistence type="predicted"/>
<evidence type="ECO:0000313" key="2">
    <source>
        <dbReference type="Proteomes" id="UP000256661"/>
    </source>
</evidence>
<gene>
    <name evidence="1" type="ORF">DFJ69_5847</name>
</gene>
<dbReference type="AlphaFoldDB" id="A0A3D9T4Z8"/>
<comment type="caution">
    <text evidence="1">The sequence shown here is derived from an EMBL/GenBank/DDBJ whole genome shotgun (WGS) entry which is preliminary data.</text>
</comment>
<dbReference type="Proteomes" id="UP000256661">
    <property type="component" value="Unassembled WGS sequence"/>
</dbReference>
<organism evidence="1 2">
    <name type="scientific">Thermomonospora umbrina</name>
    <dbReference type="NCBI Taxonomy" id="111806"/>
    <lineage>
        <taxon>Bacteria</taxon>
        <taxon>Bacillati</taxon>
        <taxon>Actinomycetota</taxon>
        <taxon>Actinomycetes</taxon>
        <taxon>Streptosporangiales</taxon>
        <taxon>Thermomonosporaceae</taxon>
        <taxon>Thermomonospora</taxon>
    </lineage>
</organism>
<reference evidence="1 2" key="1">
    <citation type="submission" date="2018-08" db="EMBL/GenBank/DDBJ databases">
        <title>Sequencing the genomes of 1000 actinobacteria strains.</title>
        <authorList>
            <person name="Klenk H.-P."/>
        </authorList>
    </citation>
    <scope>NUCLEOTIDE SEQUENCE [LARGE SCALE GENOMIC DNA]</scope>
    <source>
        <strain evidence="1 2">DSM 43927</strain>
    </source>
</reference>
<accession>A0A3D9T4Z8</accession>
<name>A0A3D9T4Z8_9ACTN</name>